<organism evidence="11 12">
    <name type="scientific">Alloprevotella rava F0323</name>
    <dbReference type="NCBI Taxonomy" id="679199"/>
    <lineage>
        <taxon>Bacteria</taxon>
        <taxon>Pseudomonadati</taxon>
        <taxon>Bacteroidota</taxon>
        <taxon>Bacteroidia</taxon>
        <taxon>Bacteroidales</taxon>
        <taxon>Prevotellaceae</taxon>
        <taxon>Alloprevotella</taxon>
    </lineage>
</organism>
<accession>G5GE39</accession>
<dbReference type="Pfam" id="PF21082">
    <property type="entry name" value="MS_channel_3rd"/>
    <property type="match status" value="1"/>
</dbReference>
<dbReference type="EMBL" id="ACZK01000035">
    <property type="protein sequence ID" value="EHG21026.1"/>
    <property type="molecule type" value="Genomic_DNA"/>
</dbReference>
<protein>
    <recommendedName>
        <fullName evidence="13">Small-conductance mechanosensitive channel</fullName>
    </recommendedName>
</protein>
<dbReference type="InterPro" id="IPR023408">
    <property type="entry name" value="MscS_beta-dom_sf"/>
</dbReference>
<feature type="domain" description="Mechanosensitive ion channel transmembrane helices 2/3" evidence="10">
    <location>
        <begin position="76"/>
        <end position="115"/>
    </location>
</feature>
<dbReference type="Pfam" id="PF21088">
    <property type="entry name" value="MS_channel_1st"/>
    <property type="match status" value="1"/>
</dbReference>
<dbReference type="PANTHER" id="PTHR30221">
    <property type="entry name" value="SMALL-CONDUCTANCE MECHANOSENSITIVE CHANNEL"/>
    <property type="match status" value="1"/>
</dbReference>
<evidence type="ECO:0000256" key="3">
    <source>
        <dbReference type="ARBA" id="ARBA00022475"/>
    </source>
</evidence>
<evidence type="ECO:0000313" key="12">
    <source>
        <dbReference type="Proteomes" id="UP000015993"/>
    </source>
</evidence>
<keyword evidence="12" id="KW-1185">Reference proteome</keyword>
<evidence type="ECO:0000259" key="8">
    <source>
        <dbReference type="Pfam" id="PF00924"/>
    </source>
</evidence>
<keyword evidence="3" id="KW-1003">Cell membrane</keyword>
<feature type="transmembrane region" description="Helical" evidence="7">
    <location>
        <begin position="35"/>
        <end position="52"/>
    </location>
</feature>
<dbReference type="InterPro" id="IPR008910">
    <property type="entry name" value="MSC_TM_helix"/>
</dbReference>
<dbReference type="HOGENOM" id="CLU_037945_1_1_10"/>
<dbReference type="InterPro" id="IPR049278">
    <property type="entry name" value="MS_channel_C"/>
</dbReference>
<comment type="caution">
    <text evidence="11">The sequence shown here is derived from an EMBL/GenBank/DDBJ whole genome shotgun (WGS) entry which is preliminary data.</text>
</comment>
<dbReference type="Gene3D" id="1.10.287.1260">
    <property type="match status" value="1"/>
</dbReference>
<evidence type="ECO:0000313" key="11">
    <source>
        <dbReference type="EMBL" id="EHG21026.1"/>
    </source>
</evidence>
<evidence type="ECO:0000259" key="10">
    <source>
        <dbReference type="Pfam" id="PF21088"/>
    </source>
</evidence>
<evidence type="ECO:0008006" key="13">
    <source>
        <dbReference type="Google" id="ProtNLM"/>
    </source>
</evidence>
<sequence>MFSILSIASSEINISQFDHFLQRLIEMGIGVGKNILAAIVVYIVGRWIVKLLNKVVASFLLRSKVEPTVQTFLKSLTNILLTILLLITVASTLGVNTTSFAALLASAGVAIGMALSGNLQNFAGGLVILLFKPYKVGDTIEAQSNIGVVRAIQIFHTIIETADGRRVYIPNGTMSTTLVINSDQTALRREIWTVGIEYGNDVEHARDVIINCLKQDPAILTEPKDIQGNALDPYFVEVANLSASSVELTVRAYVNPSDYWDVRFRMQEAFYKAINEDPKLNIPFNTQTLYVVNDDKVATKGGDKI</sequence>
<feature type="transmembrane region" description="Helical" evidence="7">
    <location>
        <begin position="100"/>
        <end position="131"/>
    </location>
</feature>
<reference evidence="11 12" key="1">
    <citation type="submission" date="2011-08" db="EMBL/GenBank/DDBJ databases">
        <title>The Genome Sequence of Prevotella sp. oral taxon 302 str. F0323.</title>
        <authorList>
            <consortium name="The Broad Institute Genome Sequencing Platform"/>
            <person name="Earl A."/>
            <person name="Ward D."/>
            <person name="Feldgarden M."/>
            <person name="Gevers D."/>
            <person name="Izard J."/>
            <person name="Blanton J.M."/>
            <person name="Baranova O.V."/>
            <person name="Tanner A.C."/>
            <person name="Dewhirst F.E."/>
            <person name="Young S.K."/>
            <person name="Zeng Q."/>
            <person name="Gargeya S."/>
            <person name="Fitzgerald M."/>
            <person name="Haas B."/>
            <person name="Abouelleil A."/>
            <person name="Alvarado L."/>
            <person name="Arachchi H.M."/>
            <person name="Berlin A."/>
            <person name="Brown A."/>
            <person name="Chapman S.B."/>
            <person name="Chen Z."/>
            <person name="Dunbar C."/>
            <person name="Freedman E."/>
            <person name="Gearin G."/>
            <person name="Gellesch M."/>
            <person name="Goldberg J."/>
            <person name="Griggs A."/>
            <person name="Gujja S."/>
            <person name="Heiman D."/>
            <person name="Howarth C."/>
            <person name="Larson L."/>
            <person name="Lui A."/>
            <person name="MacDonald P.J.P."/>
            <person name="Montmayeur A."/>
            <person name="Murphy C."/>
            <person name="Neiman D."/>
            <person name="Pearson M."/>
            <person name="Priest M."/>
            <person name="Roberts A."/>
            <person name="Saif S."/>
            <person name="Shea T."/>
            <person name="Shenoy N."/>
            <person name="Sisk P."/>
            <person name="Stolte C."/>
            <person name="Sykes S."/>
            <person name="Wortman J."/>
            <person name="Nusbaum C."/>
            <person name="Birren B."/>
        </authorList>
    </citation>
    <scope>NUCLEOTIDE SEQUENCE [LARGE SCALE GENOMIC DNA]</scope>
    <source>
        <strain evidence="11 12">F0323</strain>
    </source>
</reference>
<name>G5GE39_9BACT</name>
<dbReference type="InterPro" id="IPR045275">
    <property type="entry name" value="MscS_archaea/bacteria_type"/>
</dbReference>
<evidence type="ECO:0000256" key="4">
    <source>
        <dbReference type="ARBA" id="ARBA00022692"/>
    </source>
</evidence>
<dbReference type="STRING" id="679199.HMPREF9332_01841"/>
<dbReference type="Pfam" id="PF00924">
    <property type="entry name" value="MS_channel_2nd"/>
    <property type="match status" value="1"/>
</dbReference>
<gene>
    <name evidence="11" type="ORF">HMPREF9332_01841</name>
</gene>
<dbReference type="eggNOG" id="COG3264">
    <property type="taxonomic scope" value="Bacteria"/>
</dbReference>
<dbReference type="PANTHER" id="PTHR30221:SF1">
    <property type="entry name" value="SMALL-CONDUCTANCE MECHANOSENSITIVE CHANNEL"/>
    <property type="match status" value="1"/>
</dbReference>
<evidence type="ECO:0000256" key="7">
    <source>
        <dbReference type="SAM" id="Phobius"/>
    </source>
</evidence>
<evidence type="ECO:0000259" key="9">
    <source>
        <dbReference type="Pfam" id="PF21082"/>
    </source>
</evidence>
<dbReference type="InterPro" id="IPR011014">
    <property type="entry name" value="MscS_channel_TM-2"/>
</dbReference>
<keyword evidence="5 7" id="KW-1133">Transmembrane helix</keyword>
<dbReference type="Proteomes" id="UP000015993">
    <property type="component" value="Unassembled WGS sequence"/>
</dbReference>
<dbReference type="SUPFAM" id="SSF82861">
    <property type="entry name" value="Mechanosensitive channel protein MscS (YggB), transmembrane region"/>
    <property type="match status" value="1"/>
</dbReference>
<dbReference type="Gene3D" id="2.30.30.60">
    <property type="match status" value="1"/>
</dbReference>
<dbReference type="InterPro" id="IPR010920">
    <property type="entry name" value="LSM_dom_sf"/>
</dbReference>
<dbReference type="GO" id="GO:0008381">
    <property type="term" value="F:mechanosensitive monoatomic ion channel activity"/>
    <property type="evidence" value="ECO:0007669"/>
    <property type="project" value="InterPro"/>
</dbReference>
<keyword evidence="4 7" id="KW-0812">Transmembrane</keyword>
<evidence type="ECO:0000256" key="5">
    <source>
        <dbReference type="ARBA" id="ARBA00022989"/>
    </source>
</evidence>
<dbReference type="RefSeq" id="WP_009348374.1">
    <property type="nucleotide sequence ID" value="NZ_JH376836.1"/>
</dbReference>
<comment type="similarity">
    <text evidence="2">Belongs to the MscS (TC 1.A.23) family.</text>
</comment>
<dbReference type="InterPro" id="IPR049142">
    <property type="entry name" value="MS_channel_1st"/>
</dbReference>
<dbReference type="AlphaFoldDB" id="G5GE39"/>
<feature type="domain" description="Mechanosensitive ion channel MscS" evidence="8">
    <location>
        <begin position="119"/>
        <end position="182"/>
    </location>
</feature>
<dbReference type="OrthoDB" id="9809206at2"/>
<dbReference type="Gene3D" id="3.30.70.100">
    <property type="match status" value="1"/>
</dbReference>
<dbReference type="PATRIC" id="fig|679199.3.peg.2043"/>
<dbReference type="InterPro" id="IPR011066">
    <property type="entry name" value="MscS_channel_C_sf"/>
</dbReference>
<keyword evidence="6 7" id="KW-0472">Membrane</keyword>
<dbReference type="SUPFAM" id="SSF50182">
    <property type="entry name" value="Sm-like ribonucleoproteins"/>
    <property type="match status" value="1"/>
</dbReference>
<feature type="domain" description="Mechanosensitive ion channel MscS C-terminal" evidence="9">
    <location>
        <begin position="192"/>
        <end position="274"/>
    </location>
</feature>
<evidence type="ECO:0000256" key="2">
    <source>
        <dbReference type="ARBA" id="ARBA00008017"/>
    </source>
</evidence>
<dbReference type="SUPFAM" id="SSF82689">
    <property type="entry name" value="Mechanosensitive channel protein MscS (YggB), C-terminal domain"/>
    <property type="match status" value="1"/>
</dbReference>
<evidence type="ECO:0000256" key="1">
    <source>
        <dbReference type="ARBA" id="ARBA00004651"/>
    </source>
</evidence>
<proteinExistence type="inferred from homology"/>
<dbReference type="GO" id="GO:0005886">
    <property type="term" value="C:plasma membrane"/>
    <property type="evidence" value="ECO:0007669"/>
    <property type="project" value="UniProtKB-SubCell"/>
</dbReference>
<dbReference type="InterPro" id="IPR006685">
    <property type="entry name" value="MscS_channel_2nd"/>
</dbReference>
<dbReference type="Pfam" id="PF05552">
    <property type="entry name" value="MS_channel_1st_1"/>
    <property type="match status" value="1"/>
</dbReference>
<evidence type="ECO:0000256" key="6">
    <source>
        <dbReference type="ARBA" id="ARBA00023136"/>
    </source>
</evidence>
<comment type="subcellular location">
    <subcellularLocation>
        <location evidence="1">Cell membrane</location>
        <topology evidence="1">Multi-pass membrane protein</topology>
    </subcellularLocation>
</comment>
<feature type="transmembrane region" description="Helical" evidence="7">
    <location>
        <begin position="72"/>
        <end position="94"/>
    </location>
</feature>